<dbReference type="OrthoDB" id="4347164at2759"/>
<feature type="chain" id="PRO_5034307645" description="Mid2 domain-containing protein" evidence="3">
    <location>
        <begin position="20"/>
        <end position="254"/>
    </location>
</feature>
<evidence type="ECO:0000313" key="4">
    <source>
        <dbReference type="EMBL" id="OCK74062.1"/>
    </source>
</evidence>
<feature type="region of interest" description="Disordered" evidence="1">
    <location>
        <begin position="228"/>
        <end position="254"/>
    </location>
</feature>
<feature type="region of interest" description="Disordered" evidence="1">
    <location>
        <begin position="153"/>
        <end position="179"/>
    </location>
</feature>
<accession>A0A8E2DYF4</accession>
<gene>
    <name evidence="4" type="ORF">K432DRAFT_398394</name>
</gene>
<feature type="signal peptide" evidence="3">
    <location>
        <begin position="1"/>
        <end position="19"/>
    </location>
</feature>
<keyword evidence="2" id="KW-0472">Membrane</keyword>
<keyword evidence="5" id="KW-1185">Reference proteome</keyword>
<keyword evidence="2" id="KW-0812">Transmembrane</keyword>
<protein>
    <recommendedName>
        <fullName evidence="6">Mid2 domain-containing protein</fullName>
    </recommendedName>
</protein>
<sequence>MNLLYYAFSLIALVGMSNGRMRNVQPAPASITPPAMVMKRQDPQDITNNPSFVGFYSTSSNYSAIYCASTETWTTSNSLGNCCATTGGCTLYFGCASFNQLLYSPRNTATCATDYGCNTATVFYGSTPISQVVCFNEYWKAATMFRDISLTSSSSSSTPASSNLASTPTFTPSPSTSVSKSSSKAWIAGAVIGPVAAFAIIAVLSFWIWKLKRRQNPTGEVKYAAHEPYTPNVPSAAPTPYPAHQPERMSELAG</sequence>
<evidence type="ECO:0008006" key="6">
    <source>
        <dbReference type="Google" id="ProtNLM"/>
    </source>
</evidence>
<evidence type="ECO:0000256" key="3">
    <source>
        <dbReference type="SAM" id="SignalP"/>
    </source>
</evidence>
<feature type="transmembrane region" description="Helical" evidence="2">
    <location>
        <begin position="185"/>
        <end position="209"/>
    </location>
</feature>
<dbReference type="Proteomes" id="UP000250266">
    <property type="component" value="Unassembled WGS sequence"/>
</dbReference>
<feature type="compositionally biased region" description="Basic and acidic residues" evidence="1">
    <location>
        <begin position="245"/>
        <end position="254"/>
    </location>
</feature>
<evidence type="ECO:0000256" key="2">
    <source>
        <dbReference type="SAM" id="Phobius"/>
    </source>
</evidence>
<reference evidence="4 5" key="1">
    <citation type="journal article" date="2016" name="Nat. Commun.">
        <title>Ectomycorrhizal ecology is imprinted in the genome of the dominant symbiotic fungus Cenococcum geophilum.</title>
        <authorList>
            <consortium name="DOE Joint Genome Institute"/>
            <person name="Peter M."/>
            <person name="Kohler A."/>
            <person name="Ohm R.A."/>
            <person name="Kuo A."/>
            <person name="Krutzmann J."/>
            <person name="Morin E."/>
            <person name="Arend M."/>
            <person name="Barry K.W."/>
            <person name="Binder M."/>
            <person name="Choi C."/>
            <person name="Clum A."/>
            <person name="Copeland A."/>
            <person name="Grisel N."/>
            <person name="Haridas S."/>
            <person name="Kipfer T."/>
            <person name="LaButti K."/>
            <person name="Lindquist E."/>
            <person name="Lipzen A."/>
            <person name="Maire R."/>
            <person name="Meier B."/>
            <person name="Mihaltcheva S."/>
            <person name="Molinier V."/>
            <person name="Murat C."/>
            <person name="Poggeler S."/>
            <person name="Quandt C.A."/>
            <person name="Sperisen C."/>
            <person name="Tritt A."/>
            <person name="Tisserant E."/>
            <person name="Crous P.W."/>
            <person name="Henrissat B."/>
            <person name="Nehls U."/>
            <person name="Egli S."/>
            <person name="Spatafora J.W."/>
            <person name="Grigoriev I.V."/>
            <person name="Martin F.M."/>
        </authorList>
    </citation>
    <scope>NUCLEOTIDE SEQUENCE [LARGE SCALE GENOMIC DNA]</scope>
    <source>
        <strain evidence="4 5">CBS 459.81</strain>
    </source>
</reference>
<name>A0A8E2DYF4_9PEZI</name>
<keyword evidence="2" id="KW-1133">Transmembrane helix</keyword>
<proteinExistence type="predicted"/>
<organism evidence="4 5">
    <name type="scientific">Lepidopterella palustris CBS 459.81</name>
    <dbReference type="NCBI Taxonomy" id="1314670"/>
    <lineage>
        <taxon>Eukaryota</taxon>
        <taxon>Fungi</taxon>
        <taxon>Dikarya</taxon>
        <taxon>Ascomycota</taxon>
        <taxon>Pezizomycotina</taxon>
        <taxon>Dothideomycetes</taxon>
        <taxon>Pleosporomycetidae</taxon>
        <taxon>Mytilinidiales</taxon>
        <taxon>Argynnaceae</taxon>
        <taxon>Lepidopterella</taxon>
    </lineage>
</organism>
<dbReference type="AlphaFoldDB" id="A0A8E2DYF4"/>
<evidence type="ECO:0000256" key="1">
    <source>
        <dbReference type="SAM" id="MobiDB-lite"/>
    </source>
</evidence>
<keyword evidence="3" id="KW-0732">Signal</keyword>
<dbReference type="EMBL" id="KV745570">
    <property type="protein sequence ID" value="OCK74062.1"/>
    <property type="molecule type" value="Genomic_DNA"/>
</dbReference>
<evidence type="ECO:0000313" key="5">
    <source>
        <dbReference type="Proteomes" id="UP000250266"/>
    </source>
</evidence>